<dbReference type="Gene3D" id="3.40.50.300">
    <property type="entry name" value="P-loop containing nucleotide triphosphate hydrolases"/>
    <property type="match status" value="1"/>
</dbReference>
<evidence type="ECO:0000259" key="1">
    <source>
        <dbReference type="Pfam" id="PF13476"/>
    </source>
</evidence>
<reference evidence="2 3" key="1">
    <citation type="submission" date="2023-10" db="EMBL/GenBank/DDBJ databases">
        <title>Virgibacillus halophilus 5B73C genome.</title>
        <authorList>
            <person name="Miliotis G."/>
            <person name="Sengupta P."/>
            <person name="Hameed A."/>
            <person name="Chuvochina M."/>
            <person name="Mcdonagh F."/>
            <person name="Simpson A.C."/>
            <person name="Singh N.K."/>
            <person name="Rekha P.D."/>
            <person name="Raman K."/>
            <person name="Hugenholtz P."/>
            <person name="Venkateswaran K."/>
        </authorList>
    </citation>
    <scope>NUCLEOTIDE SEQUENCE [LARGE SCALE GENOMIC DNA]</scope>
    <source>
        <strain evidence="2 3">5B73C</strain>
    </source>
</reference>
<sequence length="134" mass="15121">MYISKLIIDGFRCFNEKTEIPLNKGLTVIIGENGSGKSAIVDAIRLILNDDEFGRSMVSGGDFRHSFGNEGNNESSASFQIDIEFSGMRSIEQVAYLPWLKTEDLSTATLHLKVQNKTTQNKHYKKRDMGRKFI</sequence>
<dbReference type="PANTHER" id="PTHR43581">
    <property type="entry name" value="ATP/GTP PHOSPHATASE"/>
    <property type="match status" value="1"/>
</dbReference>
<feature type="domain" description="Rad50/SbcC-type AAA" evidence="1">
    <location>
        <begin position="5"/>
        <end position="113"/>
    </location>
</feature>
<evidence type="ECO:0000313" key="2">
    <source>
        <dbReference type="EMBL" id="MDY0396641.1"/>
    </source>
</evidence>
<comment type="caution">
    <text evidence="2">The sequence shown here is derived from an EMBL/GenBank/DDBJ whole genome shotgun (WGS) entry which is preliminary data.</text>
</comment>
<organism evidence="2 3">
    <name type="scientific">Tigheibacillus halophilus</name>
    <dbReference type="NCBI Taxonomy" id="361280"/>
    <lineage>
        <taxon>Bacteria</taxon>
        <taxon>Bacillati</taxon>
        <taxon>Bacillota</taxon>
        <taxon>Bacilli</taxon>
        <taxon>Bacillales</taxon>
        <taxon>Bacillaceae</taxon>
        <taxon>Tigheibacillus</taxon>
    </lineage>
</organism>
<dbReference type="InterPro" id="IPR051396">
    <property type="entry name" value="Bact_Antivir_Def_Nuclease"/>
</dbReference>
<dbReference type="Proteomes" id="UP001281447">
    <property type="component" value="Unassembled WGS sequence"/>
</dbReference>
<dbReference type="EMBL" id="JAWDIP010000004">
    <property type="protein sequence ID" value="MDY0396641.1"/>
    <property type="molecule type" value="Genomic_DNA"/>
</dbReference>
<name>A0ABU5CCQ5_9BACI</name>
<proteinExistence type="predicted"/>
<dbReference type="Pfam" id="PF13476">
    <property type="entry name" value="AAA_23"/>
    <property type="match status" value="1"/>
</dbReference>
<dbReference type="SUPFAM" id="SSF52540">
    <property type="entry name" value="P-loop containing nucleoside triphosphate hydrolases"/>
    <property type="match status" value="1"/>
</dbReference>
<dbReference type="InterPro" id="IPR027417">
    <property type="entry name" value="P-loop_NTPase"/>
</dbReference>
<dbReference type="InterPro" id="IPR038729">
    <property type="entry name" value="Rad50/SbcC_AAA"/>
</dbReference>
<protein>
    <submittedName>
        <fullName evidence="2">AAA family ATPase</fullName>
    </submittedName>
</protein>
<gene>
    <name evidence="2" type="ORF">RWE15_22955</name>
</gene>
<keyword evidence="3" id="KW-1185">Reference proteome</keyword>
<accession>A0ABU5CCQ5</accession>
<dbReference type="PANTHER" id="PTHR43581:SF4">
    <property type="entry name" value="ATP_GTP PHOSPHATASE"/>
    <property type="match status" value="1"/>
</dbReference>
<evidence type="ECO:0000313" key="3">
    <source>
        <dbReference type="Proteomes" id="UP001281447"/>
    </source>
</evidence>